<reference evidence="3" key="1">
    <citation type="submission" date="2014-11" db="EMBL/GenBank/DDBJ databases">
        <title>Hymenobacter sp. DG25B genome submission.</title>
        <authorList>
            <person name="Jung H.-Y."/>
            <person name="Kim M.K."/>
            <person name="Srinivasan S."/>
            <person name="Lim S."/>
        </authorList>
    </citation>
    <scope>NUCLEOTIDE SEQUENCE [LARGE SCALE GENOMIC DNA]</scope>
    <source>
        <strain evidence="3">DY59</strain>
    </source>
</reference>
<accession>A0A0A7KHZ4</accession>
<gene>
    <name evidence="2" type="ORF">QR90_13055</name>
</gene>
<dbReference type="AlphaFoldDB" id="A0A0A7KHZ4"/>
<evidence type="ECO:0000259" key="1">
    <source>
        <dbReference type="PROSITE" id="PS51819"/>
    </source>
</evidence>
<name>A0A0A7KHZ4_9DEIO</name>
<dbReference type="PANTHER" id="PTHR36113:SF3">
    <property type="entry name" value="SLL5075 PROTEIN"/>
    <property type="match status" value="1"/>
</dbReference>
<dbReference type="Gene3D" id="3.10.180.10">
    <property type="entry name" value="2,3-Dihydroxybiphenyl 1,2-Dioxygenase, domain 1"/>
    <property type="match status" value="1"/>
</dbReference>
<dbReference type="STRING" id="1182571.QR90_13055"/>
<dbReference type="SUPFAM" id="SSF54593">
    <property type="entry name" value="Glyoxalase/Bleomycin resistance protein/Dihydroxybiphenyl dioxygenase"/>
    <property type="match status" value="1"/>
</dbReference>
<dbReference type="KEGG" id="dsw:QR90_13055"/>
<proteinExistence type="predicted"/>
<dbReference type="RefSeq" id="WP_039685149.1">
    <property type="nucleotide sequence ID" value="NZ_CP010028.1"/>
</dbReference>
<dbReference type="EMBL" id="CP010028">
    <property type="protein sequence ID" value="AIZ45797.1"/>
    <property type="molecule type" value="Genomic_DNA"/>
</dbReference>
<dbReference type="Pfam" id="PF00903">
    <property type="entry name" value="Glyoxalase"/>
    <property type="match status" value="1"/>
</dbReference>
<dbReference type="PROSITE" id="PS51819">
    <property type="entry name" value="VOC"/>
    <property type="match status" value="1"/>
</dbReference>
<sequence>MKLNHINLGVTDVPATVELFQTYFGLRPAGDGMPMDERMAFLRDDNGSLISVFKAKDVAYPKVFHIGFLQDTPEQVRAIYQQLTDGGYTITPPSENHGRLTFYFNTPGGFVLEVESFFR</sequence>
<evidence type="ECO:0000313" key="3">
    <source>
        <dbReference type="Proteomes" id="UP000030634"/>
    </source>
</evidence>
<evidence type="ECO:0000313" key="2">
    <source>
        <dbReference type="EMBL" id="AIZ45797.1"/>
    </source>
</evidence>
<organism evidence="2 3">
    <name type="scientific">Deinococcus radiopugnans</name>
    <dbReference type="NCBI Taxonomy" id="57497"/>
    <lineage>
        <taxon>Bacteria</taxon>
        <taxon>Thermotogati</taxon>
        <taxon>Deinococcota</taxon>
        <taxon>Deinococci</taxon>
        <taxon>Deinococcales</taxon>
        <taxon>Deinococcaceae</taxon>
        <taxon>Deinococcus</taxon>
    </lineage>
</organism>
<dbReference type="Proteomes" id="UP000030634">
    <property type="component" value="Chromosome"/>
</dbReference>
<dbReference type="InterPro" id="IPR037523">
    <property type="entry name" value="VOC_core"/>
</dbReference>
<dbReference type="InterPro" id="IPR004360">
    <property type="entry name" value="Glyas_Fos-R_dOase_dom"/>
</dbReference>
<dbReference type="InterPro" id="IPR029068">
    <property type="entry name" value="Glyas_Bleomycin-R_OHBP_Dase"/>
</dbReference>
<protein>
    <recommendedName>
        <fullName evidence="1">VOC domain-containing protein</fullName>
    </recommendedName>
</protein>
<dbReference type="InterPro" id="IPR051332">
    <property type="entry name" value="Fosfomycin_Res_Enzymes"/>
</dbReference>
<feature type="domain" description="VOC" evidence="1">
    <location>
        <begin position="2"/>
        <end position="117"/>
    </location>
</feature>
<dbReference type="PANTHER" id="PTHR36113">
    <property type="entry name" value="LYASE, PUTATIVE-RELATED-RELATED"/>
    <property type="match status" value="1"/>
</dbReference>
<dbReference type="HOGENOM" id="CLU_122783_1_0_0"/>